<dbReference type="Pfam" id="PF14022">
    <property type="entry name" value="DUF4238"/>
    <property type="match status" value="1"/>
</dbReference>
<dbReference type="InterPro" id="IPR025332">
    <property type="entry name" value="DUF4238"/>
</dbReference>
<protein>
    <submittedName>
        <fullName evidence="1">DUF4238 domain-containing protein</fullName>
    </submittedName>
</protein>
<proteinExistence type="predicted"/>
<name>A0ABX8M5L1_9PSED</name>
<gene>
    <name evidence="1" type="ORF">KSS95_19190</name>
</gene>
<reference evidence="1" key="1">
    <citation type="journal article" date="2021" name="Microorganisms">
        <title>The Ever-Expanding Pseudomonas Genus: Description of 43 New Species and Partition of the Pseudomonas putida Group.</title>
        <authorList>
            <person name="Girard L."/>
            <person name="Lood C."/>
            <person name="Hofte M."/>
            <person name="Vandamme P."/>
            <person name="Rokni-Zadeh H."/>
            <person name="van Noort V."/>
            <person name="Lavigne R."/>
            <person name="De Mot R."/>
        </authorList>
    </citation>
    <scope>NUCLEOTIDE SEQUENCE</scope>
    <source>
        <strain evidence="1">COW39</strain>
    </source>
</reference>
<dbReference type="Proteomes" id="UP001047646">
    <property type="component" value="Chromosome"/>
</dbReference>
<organism evidence="1 2">
    <name type="scientific">Pseudomonas muyukensis</name>
    <dbReference type="NCBI Taxonomy" id="2842357"/>
    <lineage>
        <taxon>Bacteria</taxon>
        <taxon>Pseudomonadati</taxon>
        <taxon>Pseudomonadota</taxon>
        <taxon>Gammaproteobacteria</taxon>
        <taxon>Pseudomonadales</taxon>
        <taxon>Pseudomonadaceae</taxon>
        <taxon>Pseudomonas</taxon>
    </lineage>
</organism>
<keyword evidence="2" id="KW-1185">Reference proteome</keyword>
<evidence type="ECO:0000313" key="2">
    <source>
        <dbReference type="Proteomes" id="UP001047646"/>
    </source>
</evidence>
<dbReference type="EMBL" id="CP077073">
    <property type="protein sequence ID" value="QXH34259.1"/>
    <property type="molecule type" value="Genomic_DNA"/>
</dbReference>
<evidence type="ECO:0000313" key="1">
    <source>
        <dbReference type="EMBL" id="QXH34259.1"/>
    </source>
</evidence>
<dbReference type="RefSeq" id="WP_217848735.1">
    <property type="nucleotide sequence ID" value="NZ_CP077073.1"/>
</dbReference>
<sequence>MTARQHHFLSQCYLRGFTNNGSKNSKLTVIDLSQKKHFETTPRNVGGVRDFNRIDIEGVDQNIIENSLADFESDAAISLKSVIEGANFTGKEKDTILTLIGLLAIRSPQMRENMRQFQAEIAERFMSISLATRENWESQIEQVRKSGGALSDNVTYEDMVRFHNEKPYTIEVTREHHIRVEMEMLQPVVSLLMKRDWSLIRADSDSGAIITTDRPVLLDYYEPDKVPPFFRNSPGFGLKNTFIYFPIAKNVSLLGKFSDESKSLQADRKLIATLNARMVYSANKQIYAPNLDFPLIGREGKIVSGKVLL</sequence>
<accession>A0ABX8M5L1</accession>